<dbReference type="OMA" id="IICMGCG"/>
<evidence type="ECO:0000256" key="2">
    <source>
        <dbReference type="ARBA" id="ARBA00022692"/>
    </source>
</evidence>
<feature type="transmembrane region" description="Helical" evidence="6">
    <location>
        <begin position="92"/>
        <end position="116"/>
    </location>
</feature>
<evidence type="ECO:0000256" key="3">
    <source>
        <dbReference type="ARBA" id="ARBA00022989"/>
    </source>
</evidence>
<dbReference type="PANTHER" id="PTHR22776">
    <property type="entry name" value="MARVEL-CONTAINING POTENTIAL LIPID RAFT-ASSOCIATED PROTEIN"/>
    <property type="match status" value="1"/>
</dbReference>
<feature type="domain" description="MARVEL" evidence="7">
    <location>
        <begin position="21"/>
        <end position="149"/>
    </location>
</feature>
<reference evidence="9" key="1">
    <citation type="submission" date="2003-08" db="EMBL/GenBank/DDBJ databases">
        <authorList>
            <person name="Birren B."/>
            <person name="Nusbaum C."/>
            <person name="Abebe A."/>
            <person name="Abouelleil A."/>
            <person name="Adekoya E."/>
            <person name="Ait-zahra M."/>
            <person name="Allen N."/>
            <person name="Allen T."/>
            <person name="An P."/>
            <person name="Anderson M."/>
            <person name="Anderson S."/>
            <person name="Arachchi H."/>
            <person name="Armbruster J."/>
            <person name="Bachantsang P."/>
            <person name="Baldwin J."/>
            <person name="Barry A."/>
            <person name="Bayul T."/>
            <person name="Blitshsteyn B."/>
            <person name="Bloom T."/>
            <person name="Blye J."/>
            <person name="Boguslavskiy L."/>
            <person name="Borowsky M."/>
            <person name="Boukhgalter B."/>
            <person name="Brunache A."/>
            <person name="Butler J."/>
            <person name="Calixte N."/>
            <person name="Calvo S."/>
            <person name="Camarata J."/>
            <person name="Campo K."/>
            <person name="Chang J."/>
            <person name="Cheshatsang Y."/>
            <person name="Citroen M."/>
            <person name="Collymore A."/>
            <person name="Considine T."/>
            <person name="Cook A."/>
            <person name="Cooke P."/>
            <person name="Corum B."/>
            <person name="Cuomo C."/>
            <person name="David R."/>
            <person name="Dawoe T."/>
            <person name="Degray S."/>
            <person name="Dodge S."/>
            <person name="Dooley K."/>
            <person name="Dorje P."/>
            <person name="Dorjee K."/>
            <person name="Dorris L."/>
            <person name="Duffey N."/>
            <person name="Dupes A."/>
            <person name="Elkins T."/>
            <person name="Engels R."/>
            <person name="Erickson J."/>
            <person name="Farina A."/>
            <person name="Faro S."/>
            <person name="Ferreira P."/>
            <person name="Fischer H."/>
            <person name="Fitzgerald M."/>
            <person name="Foley K."/>
            <person name="Gage D."/>
            <person name="Galagan J."/>
            <person name="Gearin G."/>
            <person name="Gnerre S."/>
            <person name="Gnirke A."/>
            <person name="Goyette A."/>
            <person name="Graham J."/>
            <person name="Grandbois E."/>
            <person name="Gyaltsen K."/>
            <person name="Hafez N."/>
            <person name="Hagopian D."/>
            <person name="Hagos B."/>
            <person name="Hall J."/>
            <person name="Hatcher B."/>
            <person name="Heller A."/>
            <person name="Higgins H."/>
            <person name="Honan T."/>
            <person name="Horn A."/>
            <person name="Houde N."/>
            <person name="Hughes L."/>
            <person name="Hulme W."/>
            <person name="Husby E."/>
            <person name="Iliev I."/>
            <person name="Jaffe D."/>
            <person name="Jones C."/>
            <person name="Kamal M."/>
            <person name="Kamat A."/>
            <person name="Kamvysselis M."/>
            <person name="Karlsson E."/>
            <person name="Kells C."/>
            <person name="Kieu A."/>
            <person name="Kisner P."/>
            <person name="Kodira C."/>
            <person name="Kulbokas E."/>
            <person name="Labutti K."/>
            <person name="Lama D."/>
            <person name="Landers T."/>
            <person name="Leger J."/>
            <person name="Levine S."/>
            <person name="Lewis D."/>
            <person name="Lewis T."/>
            <person name="Lindblad-toh K."/>
            <person name="Liu X."/>
            <person name="Lokyitsang T."/>
            <person name="Lokyitsang Y."/>
            <person name="Lucien O."/>
            <person name="Lui A."/>
            <person name="Ma L.J."/>
            <person name="Mabbitt R."/>
            <person name="Macdonald J."/>
            <person name="Maclean C."/>
            <person name="Major J."/>
            <person name="Manning J."/>
            <person name="Marabella R."/>
            <person name="Maru K."/>
            <person name="Matthews C."/>
            <person name="Mauceli E."/>
            <person name="Mccarthy M."/>
            <person name="Mcdonough S."/>
            <person name="Mcghee T."/>
            <person name="Meldrim J."/>
            <person name="Meneus L."/>
            <person name="Mesirov J."/>
            <person name="Mihalev A."/>
            <person name="Mihova T."/>
            <person name="Mikkelsen T."/>
            <person name="Mlenga V."/>
            <person name="Moru K."/>
            <person name="Mozes J."/>
            <person name="Mulrain L."/>
            <person name="Munson G."/>
            <person name="Naylor J."/>
            <person name="Newes C."/>
            <person name="Nguyen C."/>
            <person name="Nguyen N."/>
            <person name="Nguyen T."/>
            <person name="Nicol R."/>
            <person name="Nielsen C."/>
            <person name="Nizzari M."/>
            <person name="Norbu C."/>
            <person name="Norbu N."/>
            <person name="O'donnell P."/>
            <person name="Okoawo O."/>
            <person name="O'leary S."/>
            <person name="Omotosho B."/>
            <person name="O'neill K."/>
            <person name="Osman S."/>
            <person name="Parker S."/>
            <person name="Perrin D."/>
            <person name="Phunkhang P."/>
            <person name="Piqani B."/>
            <person name="Purcell S."/>
            <person name="Rachupka T."/>
            <person name="Ramasamy U."/>
            <person name="Rameau R."/>
            <person name="Ray V."/>
            <person name="Raymond C."/>
            <person name="Retta R."/>
            <person name="Richardson S."/>
            <person name="Rise C."/>
            <person name="Rodriguez J."/>
            <person name="Rogers J."/>
            <person name="Rogov P."/>
            <person name="Rutman M."/>
            <person name="Schupbach R."/>
            <person name="Seaman C."/>
            <person name="Settipalli S."/>
            <person name="Sharpe T."/>
            <person name="Sheridan J."/>
            <person name="Sherpa N."/>
            <person name="Shi J."/>
            <person name="Smirnov S."/>
            <person name="Smith C."/>
            <person name="Sougnez C."/>
            <person name="Spencer B."/>
            <person name="Stalker J."/>
            <person name="Stange-thomann N."/>
            <person name="Stavropoulos S."/>
            <person name="Stetson K."/>
            <person name="Stone C."/>
            <person name="Stone S."/>
            <person name="Stubbs M."/>
            <person name="Talamas J."/>
            <person name="Tchuinga P."/>
            <person name="Tenzing P."/>
            <person name="Tesfaye S."/>
            <person name="Theodore J."/>
            <person name="Thoulutsang Y."/>
            <person name="Topham K."/>
            <person name="Towey S."/>
            <person name="Tsamla T."/>
            <person name="Tsomo N."/>
            <person name="Vallee D."/>
            <person name="Vassiliev H."/>
            <person name="Venkataraman V."/>
            <person name="Vinson J."/>
            <person name="Vo A."/>
            <person name="Wade C."/>
            <person name="Wang S."/>
            <person name="Wangchuk T."/>
            <person name="Wangdi T."/>
            <person name="Whittaker C."/>
            <person name="Wilkinson J."/>
            <person name="Wu Y."/>
            <person name="Wyman D."/>
            <person name="Yadav S."/>
            <person name="Yang S."/>
            <person name="Yang X."/>
            <person name="Yeager S."/>
            <person name="Yee E."/>
            <person name="Young G."/>
            <person name="Zainoun J."/>
            <person name="Zembeck L."/>
            <person name="Zimmer A."/>
            <person name="Zody M."/>
            <person name="Lander E."/>
        </authorList>
    </citation>
    <scope>NUCLEOTIDE SEQUENCE [LARGE SCALE GENOMIC DNA]</scope>
</reference>
<evidence type="ECO:0000256" key="4">
    <source>
        <dbReference type="ARBA" id="ARBA00023136"/>
    </source>
</evidence>
<dbReference type="GO" id="GO:0016020">
    <property type="term" value="C:membrane"/>
    <property type="evidence" value="ECO:0007669"/>
    <property type="project" value="UniProtKB-SubCell"/>
</dbReference>
<dbReference type="FunCoup" id="H2Z5Y0">
    <property type="interactions" value="1"/>
</dbReference>
<dbReference type="InParanoid" id="H2Z5Y0"/>
<evidence type="ECO:0000256" key="5">
    <source>
        <dbReference type="PROSITE-ProRule" id="PRU00581"/>
    </source>
</evidence>
<protein>
    <recommendedName>
        <fullName evidence="7">MARVEL domain-containing protein</fullName>
    </recommendedName>
</protein>
<evidence type="ECO:0000313" key="9">
    <source>
        <dbReference type="Proteomes" id="UP000007875"/>
    </source>
</evidence>
<dbReference type="InterPro" id="IPR008253">
    <property type="entry name" value="Marvel"/>
</dbReference>
<keyword evidence="2 5" id="KW-0812">Transmembrane</keyword>
<dbReference type="eggNOG" id="KOG4788">
    <property type="taxonomic scope" value="Eukaryota"/>
</dbReference>
<sequence length="160" mass="17175">MESTTTTTTTHTTSVSVNVNYATSPLGILRICEIILGLICWAIIASLPGLNWSSPYQFVMFVAVTSWILTVILFIIYIAALQASMCSGAPWAIIELIFNGSWALMYFIAACVSAAYAGSNSLLIAGTVFAWFTTLTYVVHTALAYKEYRGGSFGGGSVNT</sequence>
<name>H2Z5Y0_CIOSA</name>
<comment type="subcellular location">
    <subcellularLocation>
        <location evidence="1">Membrane</location>
        <topology evidence="1">Multi-pass membrane protein</topology>
    </subcellularLocation>
</comment>
<feature type="transmembrane region" description="Helical" evidence="6">
    <location>
        <begin position="58"/>
        <end position="80"/>
    </location>
</feature>
<keyword evidence="9" id="KW-1185">Reference proteome</keyword>
<proteinExistence type="predicted"/>
<dbReference type="PANTHER" id="PTHR22776:SF97">
    <property type="entry name" value="RE01453P"/>
    <property type="match status" value="1"/>
</dbReference>
<evidence type="ECO:0000259" key="7">
    <source>
        <dbReference type="PROSITE" id="PS51225"/>
    </source>
</evidence>
<keyword evidence="4 5" id="KW-0472">Membrane</keyword>
<dbReference type="GeneTree" id="ENSGT00940000166637"/>
<dbReference type="AlphaFoldDB" id="H2Z5Y0"/>
<dbReference type="PROSITE" id="PS51225">
    <property type="entry name" value="MARVEL"/>
    <property type="match status" value="1"/>
</dbReference>
<evidence type="ECO:0000256" key="6">
    <source>
        <dbReference type="SAM" id="Phobius"/>
    </source>
</evidence>
<keyword evidence="3 6" id="KW-1133">Transmembrane helix</keyword>
<reference evidence="8" key="3">
    <citation type="submission" date="2025-09" db="UniProtKB">
        <authorList>
            <consortium name="Ensembl"/>
        </authorList>
    </citation>
    <scope>IDENTIFICATION</scope>
</reference>
<feature type="transmembrane region" description="Helical" evidence="6">
    <location>
        <begin position="34"/>
        <end position="52"/>
    </location>
</feature>
<evidence type="ECO:0000256" key="1">
    <source>
        <dbReference type="ARBA" id="ARBA00004141"/>
    </source>
</evidence>
<feature type="transmembrane region" description="Helical" evidence="6">
    <location>
        <begin position="122"/>
        <end position="145"/>
    </location>
</feature>
<dbReference type="InterPro" id="IPR050578">
    <property type="entry name" value="MARVEL-CKLF_proteins"/>
</dbReference>
<dbReference type="HOGENOM" id="CLU_1651561_0_0_1"/>
<organism evidence="8 9">
    <name type="scientific">Ciona savignyi</name>
    <name type="common">Pacific transparent sea squirt</name>
    <dbReference type="NCBI Taxonomy" id="51511"/>
    <lineage>
        <taxon>Eukaryota</taxon>
        <taxon>Metazoa</taxon>
        <taxon>Chordata</taxon>
        <taxon>Tunicata</taxon>
        <taxon>Ascidiacea</taxon>
        <taxon>Phlebobranchia</taxon>
        <taxon>Cionidae</taxon>
        <taxon>Ciona</taxon>
    </lineage>
</organism>
<dbReference type="Ensembl" id="ENSCSAVT00000013141.1">
    <property type="protein sequence ID" value="ENSCSAVP00000012992.1"/>
    <property type="gene ID" value="ENSCSAVG00000007633.1"/>
</dbReference>
<dbReference type="Pfam" id="PF01284">
    <property type="entry name" value="MARVEL"/>
    <property type="match status" value="1"/>
</dbReference>
<evidence type="ECO:0000313" key="8">
    <source>
        <dbReference type="Ensembl" id="ENSCSAVP00000012992.1"/>
    </source>
</evidence>
<accession>H2Z5Y0</accession>
<dbReference type="Proteomes" id="UP000007875">
    <property type="component" value="Unassembled WGS sequence"/>
</dbReference>
<reference evidence="8" key="2">
    <citation type="submission" date="2025-08" db="UniProtKB">
        <authorList>
            <consortium name="Ensembl"/>
        </authorList>
    </citation>
    <scope>IDENTIFICATION</scope>
</reference>